<evidence type="ECO:0000313" key="3">
    <source>
        <dbReference type="EMBL" id="GAA5085140.1"/>
    </source>
</evidence>
<evidence type="ECO:0000256" key="1">
    <source>
        <dbReference type="SAM" id="Phobius"/>
    </source>
</evidence>
<gene>
    <name evidence="3" type="ORF">GCM10023210_05670</name>
</gene>
<feature type="domain" description="YcxB-like C-terminal" evidence="2">
    <location>
        <begin position="91"/>
        <end position="151"/>
    </location>
</feature>
<feature type="transmembrane region" description="Helical" evidence="1">
    <location>
        <begin position="21"/>
        <end position="38"/>
    </location>
</feature>
<accession>A0ABP9LY70</accession>
<reference evidence="4" key="1">
    <citation type="journal article" date="2019" name="Int. J. Syst. Evol. Microbiol.">
        <title>The Global Catalogue of Microorganisms (GCM) 10K type strain sequencing project: providing services to taxonomists for standard genome sequencing and annotation.</title>
        <authorList>
            <consortium name="The Broad Institute Genomics Platform"/>
            <consortium name="The Broad Institute Genome Sequencing Center for Infectious Disease"/>
            <person name="Wu L."/>
            <person name="Ma J."/>
        </authorList>
    </citation>
    <scope>NUCLEOTIDE SEQUENCE [LARGE SCALE GENOMIC DNA]</scope>
    <source>
        <strain evidence="4">JCM 18019</strain>
    </source>
</reference>
<keyword evidence="1" id="KW-1133">Transmembrane helix</keyword>
<dbReference type="EMBL" id="BAABHX010000001">
    <property type="protein sequence ID" value="GAA5085140.1"/>
    <property type="molecule type" value="Genomic_DNA"/>
</dbReference>
<keyword evidence="1" id="KW-0472">Membrane</keyword>
<sequence length="163" mass="19445">MMTVKTQITFRDFLMFHLKSSLTRLIAFPLLVLSFFVLKQFMDGESERDILQSASMWLGILFLFIIIRSFLRLRFAFSSNKKIQESISYTFTNEKIRTEGETFDGEFAWDSVHKVKENKEWFLIYQSAQTMNMVPKKFFTKDQIVELRNIIKNNKVRSKLRND</sequence>
<dbReference type="InterPro" id="IPR025588">
    <property type="entry name" value="YcxB-like_C"/>
</dbReference>
<proteinExistence type="predicted"/>
<name>A0ABP9LY70_9FLAO</name>
<feature type="transmembrane region" description="Helical" evidence="1">
    <location>
        <begin position="50"/>
        <end position="71"/>
    </location>
</feature>
<dbReference type="RefSeq" id="WP_345200181.1">
    <property type="nucleotide sequence ID" value="NZ_BAABHX010000001.1"/>
</dbReference>
<protein>
    <recommendedName>
        <fullName evidence="2">YcxB-like C-terminal domain-containing protein</fullName>
    </recommendedName>
</protein>
<keyword evidence="4" id="KW-1185">Reference proteome</keyword>
<keyword evidence="1" id="KW-0812">Transmembrane</keyword>
<comment type="caution">
    <text evidence="3">The sequence shown here is derived from an EMBL/GenBank/DDBJ whole genome shotgun (WGS) entry which is preliminary data.</text>
</comment>
<evidence type="ECO:0000313" key="4">
    <source>
        <dbReference type="Proteomes" id="UP001500353"/>
    </source>
</evidence>
<dbReference type="Pfam" id="PF14317">
    <property type="entry name" value="YcxB"/>
    <property type="match status" value="1"/>
</dbReference>
<organism evidence="3 4">
    <name type="scientific">Chryseobacterium ginsengisoli</name>
    <dbReference type="NCBI Taxonomy" id="363853"/>
    <lineage>
        <taxon>Bacteria</taxon>
        <taxon>Pseudomonadati</taxon>
        <taxon>Bacteroidota</taxon>
        <taxon>Flavobacteriia</taxon>
        <taxon>Flavobacteriales</taxon>
        <taxon>Weeksellaceae</taxon>
        <taxon>Chryseobacterium group</taxon>
        <taxon>Chryseobacterium</taxon>
    </lineage>
</organism>
<evidence type="ECO:0000259" key="2">
    <source>
        <dbReference type="Pfam" id="PF14317"/>
    </source>
</evidence>
<dbReference type="Proteomes" id="UP001500353">
    <property type="component" value="Unassembled WGS sequence"/>
</dbReference>